<comment type="similarity">
    <text evidence="5">Belongs to the OXA1/ALB3/YidC family.</text>
</comment>
<keyword evidence="3 6" id="KW-1133">Transmembrane helix</keyword>
<evidence type="ECO:0000256" key="3">
    <source>
        <dbReference type="ARBA" id="ARBA00022989"/>
    </source>
</evidence>
<keyword evidence="4 6" id="KW-0472">Membrane</keyword>
<dbReference type="PANTHER" id="PTHR12428">
    <property type="entry name" value="OXA1"/>
    <property type="match status" value="1"/>
</dbReference>
<accession>A0A940IDR2</accession>
<proteinExistence type="inferred from homology"/>
<feature type="domain" description="Membrane insertase YidC/Oxa/ALB C-terminal" evidence="7">
    <location>
        <begin position="35"/>
        <end position="328"/>
    </location>
</feature>
<evidence type="ECO:0000259" key="7">
    <source>
        <dbReference type="Pfam" id="PF02096"/>
    </source>
</evidence>
<evidence type="ECO:0000256" key="6">
    <source>
        <dbReference type="SAM" id="Phobius"/>
    </source>
</evidence>
<reference evidence="8" key="2">
    <citation type="journal article" date="2021" name="PeerJ">
        <title>Extensive microbial diversity within the chicken gut microbiome revealed by metagenomics and culture.</title>
        <authorList>
            <person name="Gilroy R."/>
            <person name="Ravi A."/>
            <person name="Getino M."/>
            <person name="Pursley I."/>
            <person name="Horton D.L."/>
            <person name="Alikhan N.F."/>
            <person name="Baker D."/>
            <person name="Gharbi K."/>
            <person name="Hall N."/>
            <person name="Watson M."/>
            <person name="Adriaenssens E.M."/>
            <person name="Foster-Nyarko E."/>
            <person name="Jarju S."/>
            <person name="Secka A."/>
            <person name="Antonio M."/>
            <person name="Oren A."/>
            <person name="Chaudhuri R.R."/>
            <person name="La Ragione R."/>
            <person name="Hildebrand F."/>
            <person name="Pallen M.J."/>
        </authorList>
    </citation>
    <scope>NUCLEOTIDE SEQUENCE</scope>
    <source>
        <strain evidence="8">517</strain>
    </source>
</reference>
<dbReference type="GO" id="GO:0005886">
    <property type="term" value="C:plasma membrane"/>
    <property type="evidence" value="ECO:0007669"/>
    <property type="project" value="TreeGrafter"/>
</dbReference>
<feature type="transmembrane region" description="Helical" evidence="6">
    <location>
        <begin position="107"/>
        <end position="125"/>
    </location>
</feature>
<comment type="caution">
    <text evidence="8">The sequence shown here is derived from an EMBL/GenBank/DDBJ whole genome shotgun (WGS) entry which is preliminary data.</text>
</comment>
<reference evidence="8" key="1">
    <citation type="submission" date="2020-10" db="EMBL/GenBank/DDBJ databases">
        <authorList>
            <person name="Gilroy R."/>
        </authorList>
    </citation>
    <scope>NUCLEOTIDE SEQUENCE</scope>
    <source>
        <strain evidence="8">517</strain>
    </source>
</reference>
<evidence type="ECO:0000313" key="9">
    <source>
        <dbReference type="Proteomes" id="UP000727857"/>
    </source>
</evidence>
<protein>
    <submittedName>
        <fullName evidence="8">Membrane protein insertase YidC</fullName>
    </submittedName>
</protein>
<evidence type="ECO:0000313" key="8">
    <source>
        <dbReference type="EMBL" id="MBO8424437.1"/>
    </source>
</evidence>
<dbReference type="NCBIfam" id="TIGR03592">
    <property type="entry name" value="yidC_oxa1_cterm"/>
    <property type="match status" value="1"/>
</dbReference>
<dbReference type="Proteomes" id="UP000727857">
    <property type="component" value="Unassembled WGS sequence"/>
</dbReference>
<dbReference type="InterPro" id="IPR001708">
    <property type="entry name" value="YidC/ALB3/OXA1/COX18"/>
</dbReference>
<dbReference type="Pfam" id="PF02096">
    <property type="entry name" value="60KD_IMP"/>
    <property type="match status" value="1"/>
</dbReference>
<feature type="transmembrane region" description="Helical" evidence="6">
    <location>
        <begin position="247"/>
        <end position="268"/>
    </location>
</feature>
<dbReference type="EMBL" id="JADINF010000138">
    <property type="protein sequence ID" value="MBO8424437.1"/>
    <property type="molecule type" value="Genomic_DNA"/>
</dbReference>
<evidence type="ECO:0000256" key="4">
    <source>
        <dbReference type="ARBA" id="ARBA00023136"/>
    </source>
</evidence>
<dbReference type="AlphaFoldDB" id="A0A940IDR2"/>
<evidence type="ECO:0000256" key="2">
    <source>
        <dbReference type="ARBA" id="ARBA00022692"/>
    </source>
</evidence>
<dbReference type="GO" id="GO:0051205">
    <property type="term" value="P:protein insertion into membrane"/>
    <property type="evidence" value="ECO:0007669"/>
    <property type="project" value="TreeGrafter"/>
</dbReference>
<organism evidence="8 9">
    <name type="scientific">Candidatus Stercoripulliclostridium pullicola</name>
    <dbReference type="NCBI Taxonomy" id="2840953"/>
    <lineage>
        <taxon>Bacteria</taxon>
        <taxon>Bacillati</taxon>
        <taxon>Bacillota</taxon>
        <taxon>Clostridia</taxon>
        <taxon>Eubacteriales</taxon>
        <taxon>Candidatus Stercoripulliclostridium</taxon>
    </lineage>
</organism>
<feature type="transmembrane region" description="Helical" evidence="6">
    <location>
        <begin position="31"/>
        <end position="53"/>
    </location>
</feature>
<evidence type="ECO:0000256" key="1">
    <source>
        <dbReference type="ARBA" id="ARBA00004141"/>
    </source>
</evidence>
<name>A0A940IDR2_9FIRM</name>
<comment type="subcellular location">
    <subcellularLocation>
        <location evidence="1 5">Membrane</location>
        <topology evidence="1 5">Multi-pass membrane protein</topology>
    </subcellularLocation>
</comment>
<evidence type="ECO:0000256" key="5">
    <source>
        <dbReference type="RuleBase" id="RU003945"/>
    </source>
</evidence>
<sequence>MSLATELNLIGKLVYNVLYKWVLSWGVESELIGPFALTVIVFTVILTLITMPLDVWQKIISRSNARKMEAMKPELEKVNKLYEGDKAMLMQKQRELYSKYKYSATKACLPMIVTMVLFLVVFGGFNSAVKHYNSVVFDDLQNVYETTYSASYNEAVAGGLGAEEAVTAATAAAENAVVEAYKPEKFLLTQNIFMPDTWADPVPDASTYAGTGMGKLGITDVDSAVYEKVMKPLIDKYNVTEKGKSAWNGYLILPVLVLVLSFVSSKLIKSPEQPQMAGQSEEQVKMQQSQMKMMAFVMPVIMGVFSLFYSTAFSLYMFIRSFLNLAFNLTWNIVQKKRDAEERDRIMSTTVKK</sequence>
<dbReference type="InterPro" id="IPR028055">
    <property type="entry name" value="YidC/Oxa/ALB_C"/>
</dbReference>
<keyword evidence="2 5" id="KW-0812">Transmembrane</keyword>
<feature type="transmembrane region" description="Helical" evidence="6">
    <location>
        <begin position="289"/>
        <end position="309"/>
    </location>
</feature>
<dbReference type="PANTHER" id="PTHR12428:SF65">
    <property type="entry name" value="CYTOCHROME C OXIDASE ASSEMBLY PROTEIN COX18, MITOCHONDRIAL"/>
    <property type="match status" value="1"/>
</dbReference>
<gene>
    <name evidence="8" type="primary">yidC</name>
    <name evidence="8" type="ORF">IAB16_05415</name>
</gene>
<dbReference type="GO" id="GO:0032977">
    <property type="term" value="F:membrane insertase activity"/>
    <property type="evidence" value="ECO:0007669"/>
    <property type="project" value="InterPro"/>
</dbReference>